<organism evidence="3 4">
    <name type="scientific">Peribacillus simplex NBRC 15720 = DSM 1321</name>
    <dbReference type="NCBI Taxonomy" id="1349754"/>
    <lineage>
        <taxon>Bacteria</taxon>
        <taxon>Bacillati</taxon>
        <taxon>Bacillota</taxon>
        <taxon>Bacilli</taxon>
        <taxon>Bacillales</taxon>
        <taxon>Bacillaceae</taxon>
        <taxon>Peribacillus</taxon>
    </lineage>
</organism>
<sequence>MEKEVQDALSSKPQSVEDQLRKAEARIKFLEAENDFLKKQVRKAGVENEIILIATEKFYLIERTIRINQLKKAVSYLCKLAGVSRSSYYDWLKAASTRELCQKQDDLDIELIKNIFLSKKEKVGANQIKMVMENDYSAVMNHKKIRRLMAKATKEHHTCPTF</sequence>
<reference evidence="3 4" key="1">
    <citation type="submission" date="2016-10" db="EMBL/GenBank/DDBJ databases">
        <title>The whole genome sequencing and assembly of Bacillus simplex DSM 1321 strain.</title>
        <authorList>
            <person name="Park M.-K."/>
            <person name="Lee Y.-J."/>
            <person name="Yi H."/>
            <person name="Bahn Y.-S."/>
            <person name="Kim J.F."/>
            <person name="Lee D.-W."/>
        </authorList>
    </citation>
    <scope>NUCLEOTIDE SEQUENCE [LARGE SCALE GENOMIC DNA]</scope>
    <source>
        <strain evidence="3 4">DSM 1321</strain>
    </source>
</reference>
<name>A0A223EC20_9BACI</name>
<evidence type="ECO:0000313" key="4">
    <source>
        <dbReference type="Proteomes" id="UP000214618"/>
    </source>
</evidence>
<dbReference type="AlphaFoldDB" id="A0A223EC20"/>
<evidence type="ECO:0000259" key="2">
    <source>
        <dbReference type="Pfam" id="PF13276"/>
    </source>
</evidence>
<dbReference type="RefSeq" id="WP_063233389.1">
    <property type="nucleotide sequence ID" value="NZ_BCVO01000009.1"/>
</dbReference>
<evidence type="ECO:0000313" key="3">
    <source>
        <dbReference type="EMBL" id="ASS92788.1"/>
    </source>
</evidence>
<dbReference type="GeneID" id="56471421"/>
<feature type="domain" description="HTH-like" evidence="2">
    <location>
        <begin position="104"/>
        <end position="152"/>
    </location>
</feature>
<protein>
    <recommendedName>
        <fullName evidence="2">HTH-like domain-containing protein</fullName>
    </recommendedName>
</protein>
<dbReference type="EMBL" id="CP017704">
    <property type="protein sequence ID" value="ASS92788.1"/>
    <property type="molecule type" value="Genomic_DNA"/>
</dbReference>
<evidence type="ECO:0000256" key="1">
    <source>
        <dbReference type="SAM" id="Coils"/>
    </source>
</evidence>
<dbReference type="InterPro" id="IPR025948">
    <property type="entry name" value="HTH-like_dom"/>
</dbReference>
<dbReference type="Proteomes" id="UP000214618">
    <property type="component" value="Chromosome"/>
</dbReference>
<accession>A0A223EC20</accession>
<keyword evidence="1" id="KW-0175">Coiled coil</keyword>
<dbReference type="Pfam" id="PF13276">
    <property type="entry name" value="HTH_21"/>
    <property type="match status" value="1"/>
</dbReference>
<feature type="coiled-coil region" evidence="1">
    <location>
        <begin position="13"/>
        <end position="47"/>
    </location>
</feature>
<gene>
    <name evidence="3" type="ORF">BS1321_01615</name>
</gene>
<proteinExistence type="predicted"/>
<dbReference type="OrthoDB" id="9781005at2"/>